<dbReference type="EMBL" id="JAYMYR010000005">
    <property type="protein sequence ID" value="KAK7364559.1"/>
    <property type="molecule type" value="Genomic_DNA"/>
</dbReference>
<evidence type="ECO:0000256" key="3">
    <source>
        <dbReference type="ARBA" id="ARBA00010609"/>
    </source>
</evidence>
<proteinExistence type="inferred from homology"/>
<dbReference type="Proteomes" id="UP001374584">
    <property type="component" value="Unassembled WGS sequence"/>
</dbReference>
<dbReference type="SUPFAM" id="SSF49503">
    <property type="entry name" value="Cupredoxins"/>
    <property type="match status" value="3"/>
</dbReference>
<keyword evidence="9 13" id="KW-0560">Oxidoreductase</keyword>
<evidence type="ECO:0000256" key="1">
    <source>
        <dbReference type="ARBA" id="ARBA00000349"/>
    </source>
</evidence>
<dbReference type="CDD" id="cd13875">
    <property type="entry name" value="CuRO_2_LCC_plant"/>
    <property type="match status" value="1"/>
</dbReference>
<evidence type="ECO:0000256" key="9">
    <source>
        <dbReference type="ARBA" id="ARBA00023002"/>
    </source>
</evidence>
<evidence type="ECO:0000313" key="17">
    <source>
        <dbReference type="EMBL" id="KAK7364559.1"/>
    </source>
</evidence>
<dbReference type="Pfam" id="PF07731">
    <property type="entry name" value="Cu-oxidase_2"/>
    <property type="match status" value="1"/>
</dbReference>
<evidence type="ECO:0000256" key="4">
    <source>
        <dbReference type="ARBA" id="ARBA00012297"/>
    </source>
</evidence>
<keyword evidence="6 13" id="KW-0964">Secreted</keyword>
<organism evidence="17 18">
    <name type="scientific">Phaseolus coccineus</name>
    <name type="common">Scarlet runner bean</name>
    <name type="synonym">Phaseolus multiflorus</name>
    <dbReference type="NCBI Taxonomy" id="3886"/>
    <lineage>
        <taxon>Eukaryota</taxon>
        <taxon>Viridiplantae</taxon>
        <taxon>Streptophyta</taxon>
        <taxon>Embryophyta</taxon>
        <taxon>Tracheophyta</taxon>
        <taxon>Spermatophyta</taxon>
        <taxon>Magnoliopsida</taxon>
        <taxon>eudicotyledons</taxon>
        <taxon>Gunneridae</taxon>
        <taxon>Pentapetalae</taxon>
        <taxon>rosids</taxon>
        <taxon>fabids</taxon>
        <taxon>Fabales</taxon>
        <taxon>Fabaceae</taxon>
        <taxon>Papilionoideae</taxon>
        <taxon>50 kb inversion clade</taxon>
        <taxon>NPAAA clade</taxon>
        <taxon>indigoferoid/millettioid clade</taxon>
        <taxon>Phaseoleae</taxon>
        <taxon>Phaseolus</taxon>
    </lineage>
</organism>
<sequence>MTALRWEAPQKAWSEATKESWSDGPEYITQCPIQPGGKFRQKLIFSCEEGTLWWHAHSDWARATVHGPIFIYPKKGESYPFPKPHAEVPIILGEWWKSQVKDVYEEFLRTGGTPNTSDAITINGQPGDLFPCSKSETFKSNVHHGKTYFLRIVNAAMNVIFFFSVSKHNLTVVGADAGYTKPLIRDYIVISPGQTVDVLLHANQKPNHYYMAARAYSSASGLPFNNATTTARIHYKRVHAPTKSPPLPYFPDYNDTKAVLDYYVSLKGLTETYSHEVPKHITTHILTTLSINTLPCRKDQTCAGPNGTRLAATMNNISFNAPSIDILEAYYYHINGVFDRGFPRFPPLKFDYTAEYLPLDLQIPKKGTKVAVIKYGSTVEMVFQGTNLVTGLDHPMHLHGFSIFAVGYGLGNFDKEKDPISYNLYDPPLINTILVPKNGWAAIRFHALNPDRHLSWGMETVLIVANGKGDAVILPPPPDMPPC</sequence>
<dbReference type="InterPro" id="IPR011707">
    <property type="entry name" value="Cu-oxidase-like_N"/>
</dbReference>
<evidence type="ECO:0000259" key="14">
    <source>
        <dbReference type="Pfam" id="PF00394"/>
    </source>
</evidence>
<dbReference type="GO" id="GO:0052716">
    <property type="term" value="F:hydroquinone:oxygen oxidoreductase activity"/>
    <property type="evidence" value="ECO:0007669"/>
    <property type="project" value="UniProtKB-EC"/>
</dbReference>
<dbReference type="EC" id="1.10.3.2" evidence="4 13"/>
<evidence type="ECO:0000256" key="2">
    <source>
        <dbReference type="ARBA" id="ARBA00004271"/>
    </source>
</evidence>
<evidence type="ECO:0000256" key="10">
    <source>
        <dbReference type="ARBA" id="ARBA00023008"/>
    </source>
</evidence>
<dbReference type="PANTHER" id="PTHR11709:SF443">
    <property type="entry name" value="LACCASE-15"/>
    <property type="match status" value="1"/>
</dbReference>
<feature type="domain" description="Plastocyanin-like" evidence="15">
    <location>
        <begin position="360"/>
        <end position="452"/>
    </location>
</feature>
<evidence type="ECO:0000256" key="6">
    <source>
        <dbReference type="ARBA" id="ARBA00022525"/>
    </source>
</evidence>
<comment type="catalytic activity">
    <reaction evidence="1 13">
        <text>4 hydroquinone + O2 = 4 benzosemiquinone + 2 H2O</text>
        <dbReference type="Rhea" id="RHEA:11276"/>
        <dbReference type="ChEBI" id="CHEBI:15377"/>
        <dbReference type="ChEBI" id="CHEBI:15379"/>
        <dbReference type="ChEBI" id="CHEBI:17594"/>
        <dbReference type="ChEBI" id="CHEBI:17977"/>
        <dbReference type="EC" id="1.10.3.2"/>
    </reaction>
</comment>
<dbReference type="InterPro" id="IPR034285">
    <property type="entry name" value="CuRO_2_LCC"/>
</dbReference>
<keyword evidence="5 13" id="KW-0052">Apoplast</keyword>
<dbReference type="GO" id="GO:0005507">
    <property type="term" value="F:copper ion binding"/>
    <property type="evidence" value="ECO:0007669"/>
    <property type="project" value="InterPro"/>
</dbReference>
<evidence type="ECO:0000313" key="18">
    <source>
        <dbReference type="Proteomes" id="UP001374584"/>
    </source>
</evidence>
<evidence type="ECO:0000256" key="12">
    <source>
        <dbReference type="ARBA" id="ARBA00023185"/>
    </source>
</evidence>
<name>A0AAN9N0Q0_PHACN</name>
<dbReference type="InterPro" id="IPR001117">
    <property type="entry name" value="Cu-oxidase_2nd"/>
</dbReference>
<keyword evidence="18" id="KW-1185">Reference proteome</keyword>
<evidence type="ECO:0000259" key="15">
    <source>
        <dbReference type="Pfam" id="PF07731"/>
    </source>
</evidence>
<comment type="function">
    <text evidence="13">Lignin degradation and detoxification of lignin-derived products.</text>
</comment>
<evidence type="ECO:0000256" key="7">
    <source>
        <dbReference type="ARBA" id="ARBA00022723"/>
    </source>
</evidence>
<dbReference type="GO" id="GO:0048046">
    <property type="term" value="C:apoplast"/>
    <property type="evidence" value="ECO:0007669"/>
    <property type="project" value="UniProtKB-SubCell"/>
</dbReference>
<evidence type="ECO:0000259" key="16">
    <source>
        <dbReference type="Pfam" id="PF07732"/>
    </source>
</evidence>
<gene>
    <name evidence="17" type="ORF">VNO80_13296</name>
</gene>
<dbReference type="GO" id="GO:0046274">
    <property type="term" value="P:lignin catabolic process"/>
    <property type="evidence" value="ECO:0007669"/>
    <property type="project" value="UniProtKB-KW"/>
</dbReference>
<evidence type="ECO:0000256" key="11">
    <source>
        <dbReference type="ARBA" id="ARBA00023180"/>
    </source>
</evidence>
<feature type="domain" description="Plastocyanin-like" evidence="14">
    <location>
        <begin position="87"/>
        <end position="236"/>
    </location>
</feature>
<keyword evidence="11" id="KW-0325">Glycoprotein</keyword>
<keyword evidence="8 13" id="KW-0677">Repeat</keyword>
<keyword evidence="12 13" id="KW-0439">Lignin degradation</keyword>
<feature type="domain" description="Plastocyanin-like" evidence="16">
    <location>
        <begin position="16"/>
        <end position="75"/>
    </location>
</feature>
<dbReference type="InterPro" id="IPR017761">
    <property type="entry name" value="Laccase"/>
</dbReference>
<comment type="similarity">
    <text evidence="3 13">Belongs to the multicopper oxidase family.</text>
</comment>
<protein>
    <recommendedName>
        <fullName evidence="4 13">Laccase</fullName>
        <ecNumber evidence="4 13">1.10.3.2</ecNumber>
    </recommendedName>
    <alternativeName>
        <fullName evidence="13">Benzenediol:oxygen oxidoreductase</fullName>
    </alternativeName>
    <alternativeName>
        <fullName evidence="13">Diphenol oxidase</fullName>
    </alternativeName>
    <alternativeName>
        <fullName evidence="13">Urishiol oxidase</fullName>
    </alternativeName>
</protein>
<dbReference type="PANTHER" id="PTHR11709">
    <property type="entry name" value="MULTI-COPPER OXIDASE"/>
    <property type="match status" value="1"/>
</dbReference>
<keyword evidence="10 13" id="KW-0186">Copper</keyword>
<comment type="subcellular location">
    <subcellularLocation>
        <location evidence="2 13">Secreted</location>
        <location evidence="2 13">Extracellular space</location>
        <location evidence="2 13">Apoplast</location>
    </subcellularLocation>
</comment>
<accession>A0AAN9N0Q0</accession>
<dbReference type="Pfam" id="PF00394">
    <property type="entry name" value="Cu-oxidase"/>
    <property type="match status" value="1"/>
</dbReference>
<evidence type="ECO:0000256" key="5">
    <source>
        <dbReference type="ARBA" id="ARBA00022523"/>
    </source>
</evidence>
<keyword evidence="7 13" id="KW-0479">Metal-binding</keyword>
<dbReference type="InterPro" id="IPR008972">
    <property type="entry name" value="Cupredoxin"/>
</dbReference>
<reference evidence="17 18" key="1">
    <citation type="submission" date="2024-01" db="EMBL/GenBank/DDBJ databases">
        <title>The genomes of 5 underutilized Papilionoideae crops provide insights into root nodulation and disease resistanc.</title>
        <authorList>
            <person name="Jiang F."/>
        </authorList>
    </citation>
    <scope>NUCLEOTIDE SEQUENCE [LARGE SCALE GENOMIC DNA]</scope>
    <source>
        <strain evidence="17">JINMINGXINNONG_FW02</strain>
        <tissue evidence="17">Leaves</tissue>
    </source>
</reference>
<dbReference type="Gene3D" id="2.60.40.420">
    <property type="entry name" value="Cupredoxins - blue copper proteins"/>
    <property type="match status" value="3"/>
</dbReference>
<dbReference type="NCBIfam" id="TIGR03389">
    <property type="entry name" value="laccase"/>
    <property type="match status" value="1"/>
</dbReference>
<evidence type="ECO:0000256" key="13">
    <source>
        <dbReference type="RuleBase" id="RU361119"/>
    </source>
</evidence>
<comment type="cofactor">
    <cofactor evidence="13">
        <name>Cu cation</name>
        <dbReference type="ChEBI" id="CHEBI:23378"/>
    </cofactor>
    <text evidence="13">Binds 4 Cu cations per monomer.</text>
</comment>
<dbReference type="Pfam" id="PF07732">
    <property type="entry name" value="Cu-oxidase_3"/>
    <property type="match status" value="1"/>
</dbReference>
<evidence type="ECO:0000256" key="8">
    <source>
        <dbReference type="ARBA" id="ARBA00022737"/>
    </source>
</evidence>
<dbReference type="AlphaFoldDB" id="A0AAN9N0Q0"/>
<dbReference type="InterPro" id="IPR011706">
    <property type="entry name" value="Cu-oxidase_C"/>
</dbReference>
<dbReference type="InterPro" id="IPR045087">
    <property type="entry name" value="Cu-oxidase_fam"/>
</dbReference>
<comment type="caution">
    <text evidence="17">The sequence shown here is derived from an EMBL/GenBank/DDBJ whole genome shotgun (WGS) entry which is preliminary data.</text>
</comment>